<evidence type="ECO:0000313" key="2">
    <source>
        <dbReference type="EMBL" id="GMI03509.1"/>
    </source>
</evidence>
<organism evidence="2 3">
    <name type="scientific">Triparma verrucosa</name>
    <dbReference type="NCBI Taxonomy" id="1606542"/>
    <lineage>
        <taxon>Eukaryota</taxon>
        <taxon>Sar</taxon>
        <taxon>Stramenopiles</taxon>
        <taxon>Ochrophyta</taxon>
        <taxon>Bolidophyceae</taxon>
        <taxon>Parmales</taxon>
        <taxon>Triparmaceae</taxon>
        <taxon>Triparma</taxon>
    </lineage>
</organism>
<sequence>MSEVRSYSAEAHEPSATDTLMEAFRADPIFRGVMVDDADYNSMAPIMFGSFSGLLMSAYGTVDVVEQNGAAVAVAQWEPAAMSLNAGLRMLVAIPKLCWAMGYKKSVMMLKMFAVLESKRHELGGNAHHLMTLGTNPEQQGKGVGSILIKKGIARATELGVPCYLESSNPKNIPFYLRHGFVEVGKYYPYEKDGVDGNGAKIEGKGPVLTFMYRELDGGNLGGRTGGAE</sequence>
<dbReference type="Proteomes" id="UP001165160">
    <property type="component" value="Unassembled WGS sequence"/>
</dbReference>
<dbReference type="SUPFAM" id="SSF55729">
    <property type="entry name" value="Acyl-CoA N-acyltransferases (Nat)"/>
    <property type="match status" value="1"/>
</dbReference>
<dbReference type="GO" id="GO:0016747">
    <property type="term" value="F:acyltransferase activity, transferring groups other than amino-acyl groups"/>
    <property type="evidence" value="ECO:0007669"/>
    <property type="project" value="InterPro"/>
</dbReference>
<feature type="domain" description="N-acetyltransferase" evidence="1">
    <location>
        <begin position="62"/>
        <end position="217"/>
    </location>
</feature>
<comment type="caution">
    <text evidence="2">The sequence shown here is derived from an EMBL/GenBank/DDBJ whole genome shotgun (WGS) entry which is preliminary data.</text>
</comment>
<name>A0A9W7CF53_9STRA</name>
<dbReference type="PROSITE" id="PS51186">
    <property type="entry name" value="GNAT"/>
    <property type="match status" value="1"/>
</dbReference>
<dbReference type="PANTHER" id="PTHR42791">
    <property type="entry name" value="GNAT FAMILY ACETYLTRANSFERASE"/>
    <property type="match status" value="1"/>
</dbReference>
<dbReference type="InterPro" id="IPR016181">
    <property type="entry name" value="Acyl_CoA_acyltransferase"/>
</dbReference>
<evidence type="ECO:0000259" key="1">
    <source>
        <dbReference type="PROSITE" id="PS51186"/>
    </source>
</evidence>
<protein>
    <recommendedName>
        <fullName evidence="1">N-acetyltransferase domain-containing protein</fullName>
    </recommendedName>
</protein>
<dbReference type="EMBL" id="BRXX01000302">
    <property type="protein sequence ID" value="GMI03509.1"/>
    <property type="molecule type" value="Genomic_DNA"/>
</dbReference>
<reference evidence="3" key="1">
    <citation type="journal article" date="2023" name="Commun. Biol.">
        <title>Genome analysis of Parmales, the sister group of diatoms, reveals the evolutionary specialization of diatoms from phago-mixotrophs to photoautotrophs.</title>
        <authorList>
            <person name="Ban H."/>
            <person name="Sato S."/>
            <person name="Yoshikawa S."/>
            <person name="Yamada K."/>
            <person name="Nakamura Y."/>
            <person name="Ichinomiya M."/>
            <person name="Sato N."/>
            <person name="Blanc-Mathieu R."/>
            <person name="Endo H."/>
            <person name="Kuwata A."/>
            <person name="Ogata H."/>
        </authorList>
    </citation>
    <scope>NUCLEOTIDE SEQUENCE [LARGE SCALE GENOMIC DNA]</scope>
    <source>
        <strain evidence="3">NIES 3699</strain>
    </source>
</reference>
<gene>
    <name evidence="2" type="ORF">TrVE_jg11867</name>
</gene>
<dbReference type="InterPro" id="IPR052523">
    <property type="entry name" value="Trichothecene_AcTrans"/>
</dbReference>
<dbReference type="InterPro" id="IPR000182">
    <property type="entry name" value="GNAT_dom"/>
</dbReference>
<accession>A0A9W7CF53</accession>
<dbReference type="Pfam" id="PF00583">
    <property type="entry name" value="Acetyltransf_1"/>
    <property type="match status" value="1"/>
</dbReference>
<proteinExistence type="predicted"/>
<dbReference type="AlphaFoldDB" id="A0A9W7CF53"/>
<dbReference type="Gene3D" id="3.40.630.30">
    <property type="match status" value="1"/>
</dbReference>
<dbReference type="CDD" id="cd04301">
    <property type="entry name" value="NAT_SF"/>
    <property type="match status" value="1"/>
</dbReference>
<keyword evidence="3" id="KW-1185">Reference proteome</keyword>
<dbReference type="PANTHER" id="PTHR42791:SF1">
    <property type="entry name" value="N-ACETYLTRANSFERASE DOMAIN-CONTAINING PROTEIN"/>
    <property type="match status" value="1"/>
</dbReference>
<evidence type="ECO:0000313" key="3">
    <source>
        <dbReference type="Proteomes" id="UP001165160"/>
    </source>
</evidence>